<name>A0ACB5TCI2_AMBMO</name>
<proteinExistence type="predicted"/>
<evidence type="ECO:0000313" key="1">
    <source>
        <dbReference type="EMBL" id="GME85287.1"/>
    </source>
</evidence>
<dbReference type="Proteomes" id="UP001165064">
    <property type="component" value="Unassembled WGS sequence"/>
</dbReference>
<comment type="caution">
    <text evidence="1">The sequence shown here is derived from an EMBL/GenBank/DDBJ whole genome shotgun (WGS) entry which is preliminary data.</text>
</comment>
<protein>
    <submittedName>
        <fullName evidence="1">Unnamed protein product</fullName>
    </submittedName>
</protein>
<gene>
    <name evidence="1" type="ORF">Amon02_000750700</name>
</gene>
<evidence type="ECO:0000313" key="2">
    <source>
        <dbReference type="Proteomes" id="UP001165064"/>
    </source>
</evidence>
<accession>A0ACB5TCI2</accession>
<sequence length="434" mass="48474">MVSSNRNKLFGVLPGSEVFKKLDNFLTLHDIKIHRLHVLYYPMTDETSYTVRNFICAHCESININFDASSGTETAGGHDFGTLVTDLNLSDSPQGYNVDQQLNNHFNDSLNNNSENDDSKNTKIKSETIDWNSTRADFASGVKEKINRLIVSYNNECKDDYIITSISHLQNWVSLNHNNKSLHVQIDRGATTTVPPTMISYLQAMVHDDQGMKFSLGLGLNGGKLGFQFQSLSFAISKLKYTVGDNDTGLYWVNGLPNLKKLELVWDTSSSKNIQIAFIAPCPIRHLVLVGLPQSVPLLIHNLAKLNRLRLVNSYVTTDFVNSIPETVLNMFLYNCTFESNSISLPLQIISLTLLTYSSTLPQISNSSSLISLSYVDVQLWMNRSAGDDDFIPVQSVQDFIISLPPALDTFRLYIDPALPLPANSFSSIMLTKT</sequence>
<reference evidence="1" key="1">
    <citation type="submission" date="2023-04" db="EMBL/GenBank/DDBJ databases">
        <title>Ambrosiozyma monospora NBRC 10751.</title>
        <authorList>
            <person name="Ichikawa N."/>
            <person name="Sato H."/>
            <person name="Tonouchi N."/>
        </authorList>
    </citation>
    <scope>NUCLEOTIDE SEQUENCE</scope>
    <source>
        <strain evidence="1">NBRC 10751</strain>
    </source>
</reference>
<organism evidence="1 2">
    <name type="scientific">Ambrosiozyma monospora</name>
    <name type="common">Yeast</name>
    <name type="synonym">Endomycopsis monosporus</name>
    <dbReference type="NCBI Taxonomy" id="43982"/>
    <lineage>
        <taxon>Eukaryota</taxon>
        <taxon>Fungi</taxon>
        <taxon>Dikarya</taxon>
        <taxon>Ascomycota</taxon>
        <taxon>Saccharomycotina</taxon>
        <taxon>Pichiomycetes</taxon>
        <taxon>Pichiales</taxon>
        <taxon>Pichiaceae</taxon>
        <taxon>Ambrosiozyma</taxon>
    </lineage>
</organism>
<keyword evidence="2" id="KW-1185">Reference proteome</keyword>
<dbReference type="EMBL" id="BSXS01006265">
    <property type="protein sequence ID" value="GME85287.1"/>
    <property type="molecule type" value="Genomic_DNA"/>
</dbReference>